<dbReference type="OrthoDB" id="8480037at2"/>
<dbReference type="STRING" id="1935.B1H20_13495"/>
<dbReference type="InterPro" id="IPR029058">
    <property type="entry name" value="AB_hydrolase_fold"/>
</dbReference>
<dbReference type="PANTHER" id="PTHR11487">
    <property type="entry name" value="THIOESTERASE"/>
    <property type="match status" value="1"/>
</dbReference>
<reference evidence="3 4" key="1">
    <citation type="submission" date="2017-03" db="EMBL/GenBank/DDBJ databases">
        <title>Complete Genome Sequence of a natural compounds producer, Streptomyces violaceus S21.</title>
        <authorList>
            <person name="Zhong C."/>
            <person name="Zhao Z."/>
            <person name="Fu J."/>
            <person name="Zong G."/>
            <person name="Qin R."/>
            <person name="Cao G."/>
        </authorList>
    </citation>
    <scope>NUCLEOTIDE SEQUENCE [LARGE SCALE GENOMIC DNA]</scope>
    <source>
        <strain evidence="3 4">S21</strain>
    </source>
</reference>
<dbReference type="KEGG" id="svu:B1H20_13495"/>
<dbReference type="Gene3D" id="3.40.50.1820">
    <property type="entry name" value="alpha/beta hydrolase"/>
    <property type="match status" value="1"/>
</dbReference>
<accession>A0A1V0UAM7</accession>
<comment type="similarity">
    <text evidence="1">Belongs to the thioesterase family.</text>
</comment>
<organism evidence="3 4">
    <name type="scientific">Streptomyces violaceoruber</name>
    <dbReference type="NCBI Taxonomy" id="1935"/>
    <lineage>
        <taxon>Bacteria</taxon>
        <taxon>Bacillati</taxon>
        <taxon>Actinomycetota</taxon>
        <taxon>Actinomycetes</taxon>
        <taxon>Kitasatosporales</taxon>
        <taxon>Streptomycetaceae</taxon>
        <taxon>Streptomyces</taxon>
        <taxon>Streptomyces violaceoruber group</taxon>
    </lineage>
</organism>
<dbReference type="GO" id="GO:0008610">
    <property type="term" value="P:lipid biosynthetic process"/>
    <property type="evidence" value="ECO:0007669"/>
    <property type="project" value="TreeGrafter"/>
</dbReference>
<feature type="domain" description="Thioesterase" evidence="2">
    <location>
        <begin position="6"/>
        <end position="231"/>
    </location>
</feature>
<evidence type="ECO:0000313" key="3">
    <source>
        <dbReference type="EMBL" id="ARF62303.1"/>
    </source>
</evidence>
<dbReference type="SUPFAM" id="SSF53474">
    <property type="entry name" value="alpha/beta-Hydrolases"/>
    <property type="match status" value="1"/>
</dbReference>
<dbReference type="InterPro" id="IPR012223">
    <property type="entry name" value="TEII"/>
</dbReference>
<evidence type="ECO:0000259" key="2">
    <source>
        <dbReference type="Pfam" id="PF00975"/>
    </source>
</evidence>
<dbReference type="Proteomes" id="UP000192445">
    <property type="component" value="Chromosome"/>
</dbReference>
<dbReference type="InterPro" id="IPR001031">
    <property type="entry name" value="Thioesterase"/>
</dbReference>
<name>A0A1V0UAM7_STRVN</name>
<dbReference type="EMBL" id="CP020570">
    <property type="protein sequence ID" value="ARF62303.1"/>
    <property type="molecule type" value="Genomic_DNA"/>
</dbReference>
<dbReference type="PANTHER" id="PTHR11487:SF0">
    <property type="entry name" value="S-ACYL FATTY ACID SYNTHASE THIOESTERASE, MEDIUM CHAIN"/>
    <property type="match status" value="1"/>
</dbReference>
<dbReference type="Pfam" id="PF00975">
    <property type="entry name" value="Thioesterase"/>
    <property type="match status" value="1"/>
</dbReference>
<gene>
    <name evidence="3" type="ORF">B1H20_13495</name>
</gene>
<protein>
    <submittedName>
        <fullName evidence="3">Thioesterase</fullName>
    </submittedName>
</protein>
<dbReference type="RefSeq" id="WP_083192589.1">
    <property type="nucleotide sequence ID" value="NZ_CP020570.1"/>
</dbReference>
<evidence type="ECO:0000256" key="1">
    <source>
        <dbReference type="ARBA" id="ARBA00007169"/>
    </source>
</evidence>
<evidence type="ECO:0000313" key="4">
    <source>
        <dbReference type="Proteomes" id="UP000192445"/>
    </source>
</evidence>
<proteinExistence type="inferred from homology"/>
<dbReference type="AlphaFoldDB" id="A0A1V0UAM7"/>
<sequence>MPTRTTLVCLPFAGAGASFFRPWQRVAGDRLTILPMQLPGRERRIDQDPYTDVGTATDGLLADLRAALADDPRLPRRIALFGHSLGAVLAYELAHRLAGDPGGPALVHLFVSGSPHPAEQRGRRATGLPDDAFLARVNEFAGYTHEALDDPEMRELILPTLRADVRMHESYTPSTDQALPAPLTAVRGSHDELVSGEEAAAWEKVAGAGFRSVELPGGHMYLTESASALLDVVAAEAGVAEEGEPCA</sequence>